<comment type="catalytic activity">
    <reaction evidence="1">
        <text>Hydrolysis of (1-&gt;3)-beta-D-glucosidic linkages in (1-&gt;3)-beta-D-glucans.</text>
        <dbReference type="EC" id="3.2.1.39"/>
    </reaction>
</comment>
<organism evidence="8 9">
    <name type="scientific">Gossypium hirsutum</name>
    <name type="common">Upland cotton</name>
    <name type="synonym">Gossypium mexicanum</name>
    <dbReference type="NCBI Taxonomy" id="3635"/>
    <lineage>
        <taxon>Eukaryota</taxon>
        <taxon>Viridiplantae</taxon>
        <taxon>Streptophyta</taxon>
        <taxon>Embryophyta</taxon>
        <taxon>Tracheophyta</taxon>
        <taxon>Spermatophyta</taxon>
        <taxon>Magnoliopsida</taxon>
        <taxon>eudicotyledons</taxon>
        <taxon>Gunneridae</taxon>
        <taxon>Pentapetalae</taxon>
        <taxon>rosids</taxon>
        <taxon>malvids</taxon>
        <taxon>Malvales</taxon>
        <taxon>Malvaceae</taxon>
        <taxon>Malvoideae</taxon>
        <taxon>Gossypium</taxon>
    </lineage>
</organism>
<dbReference type="STRING" id="3635.A0A1U8KIJ9"/>
<keyword evidence="5" id="KW-0326">Glycosidase</keyword>
<evidence type="ECO:0000256" key="4">
    <source>
        <dbReference type="ARBA" id="ARBA00022801"/>
    </source>
</evidence>
<keyword evidence="7" id="KW-0732">Signal</keyword>
<evidence type="ECO:0000256" key="1">
    <source>
        <dbReference type="ARBA" id="ARBA00000382"/>
    </source>
</evidence>
<evidence type="ECO:0000256" key="7">
    <source>
        <dbReference type="SAM" id="SignalP"/>
    </source>
</evidence>
<reference evidence="9" key="2">
    <citation type="submission" date="2025-08" db="UniProtKB">
        <authorList>
            <consortium name="RefSeq"/>
        </authorList>
    </citation>
    <scope>IDENTIFICATION</scope>
</reference>
<dbReference type="GeneID" id="107917430"/>
<evidence type="ECO:0000256" key="5">
    <source>
        <dbReference type="ARBA" id="ARBA00023295"/>
    </source>
</evidence>
<evidence type="ECO:0000256" key="2">
    <source>
        <dbReference type="ARBA" id="ARBA00008773"/>
    </source>
</evidence>
<dbReference type="Proteomes" id="UP000818029">
    <property type="component" value="Chromosome D06"/>
</dbReference>
<dbReference type="SUPFAM" id="SSF51445">
    <property type="entry name" value="(Trans)glycosidases"/>
    <property type="match status" value="1"/>
</dbReference>
<reference evidence="8" key="1">
    <citation type="journal article" date="2020" name="Nat. Genet.">
        <title>Genomic diversifications of five Gossypium allopolyploid species and their impact on cotton improvement.</title>
        <authorList>
            <person name="Chen Z.J."/>
            <person name="Sreedasyam A."/>
            <person name="Ando A."/>
            <person name="Song Q."/>
            <person name="De Santiago L.M."/>
            <person name="Hulse-Kemp A.M."/>
            <person name="Ding M."/>
            <person name="Ye W."/>
            <person name="Kirkbride R.C."/>
            <person name="Jenkins J."/>
            <person name="Plott C."/>
            <person name="Lovell J."/>
            <person name="Lin Y.M."/>
            <person name="Vaughn R."/>
            <person name="Liu B."/>
            <person name="Simpson S."/>
            <person name="Scheffler B.E."/>
            <person name="Wen L."/>
            <person name="Saski C.A."/>
            <person name="Grover C.E."/>
            <person name="Hu G."/>
            <person name="Conover J.L."/>
            <person name="Carlson J.W."/>
            <person name="Shu S."/>
            <person name="Boston L.B."/>
            <person name="Williams M."/>
            <person name="Peterson D.G."/>
            <person name="McGee K."/>
            <person name="Jones D.C."/>
            <person name="Wendel J.F."/>
            <person name="Stelly D.M."/>
            <person name="Grimwood J."/>
            <person name="Schmutz J."/>
        </authorList>
    </citation>
    <scope>NUCLEOTIDE SEQUENCE [LARGE SCALE GENOMIC DNA]</scope>
    <source>
        <strain evidence="8">cv. TM-1</strain>
    </source>
</reference>
<sequence length="223" mass="25099">MGPKVAEFFVSALVLLTPLLSVTDGRDIGVCYGLNGTNLPSPNDVINLYKTCQIDNIRIYEPFPQVLEALRESGISVAIGPRNEDIESLAVSQDAANAWLVKYRGEGRLARWKIGSFYMEPMKEGSLMSRAPLLVGSSSYAYWKVRMKTFIMSVDAVAWEAVEKDWTQPTITSTDRTIQPKGKTQYTIEERRVTFGNFKALNVNSNGVDMEQFFRINMREILP</sequence>
<keyword evidence="8" id="KW-1185">Reference proteome</keyword>
<dbReference type="RefSeq" id="XP_016702272.1">
    <property type="nucleotide sequence ID" value="XM_016846783.1"/>
</dbReference>
<proteinExistence type="inferred from homology"/>
<dbReference type="PaxDb" id="3635-A0A1U8KIJ9"/>
<comment type="similarity">
    <text evidence="2 6">Belongs to the glycosyl hydrolase 17 family.</text>
</comment>
<dbReference type="Gene3D" id="3.20.20.80">
    <property type="entry name" value="Glycosidases"/>
    <property type="match status" value="1"/>
</dbReference>
<dbReference type="GO" id="GO:0005975">
    <property type="term" value="P:carbohydrate metabolic process"/>
    <property type="evidence" value="ECO:0007669"/>
    <property type="project" value="InterPro"/>
</dbReference>
<gene>
    <name evidence="9" type="primary">LOC107917430</name>
</gene>
<feature type="signal peptide" evidence="7">
    <location>
        <begin position="1"/>
        <end position="25"/>
    </location>
</feature>
<protein>
    <recommendedName>
        <fullName evidence="3">glucan endo-1,3-beta-D-glucosidase</fullName>
        <ecNumber evidence="3">3.2.1.39</ecNumber>
    </recommendedName>
</protein>
<dbReference type="KEGG" id="ghi:107917430"/>
<dbReference type="AlphaFoldDB" id="A0A1U8KIJ9"/>
<name>A0A1U8KIJ9_GOSHI</name>
<dbReference type="Pfam" id="PF00332">
    <property type="entry name" value="Glyco_hydro_17"/>
    <property type="match status" value="1"/>
</dbReference>
<evidence type="ECO:0000313" key="8">
    <source>
        <dbReference type="Proteomes" id="UP000818029"/>
    </source>
</evidence>
<dbReference type="PANTHER" id="PTHR32227">
    <property type="entry name" value="GLUCAN ENDO-1,3-BETA-GLUCOSIDASE BG1-RELATED-RELATED"/>
    <property type="match status" value="1"/>
</dbReference>
<evidence type="ECO:0000256" key="3">
    <source>
        <dbReference type="ARBA" id="ARBA00012780"/>
    </source>
</evidence>
<keyword evidence="4" id="KW-0378">Hydrolase</keyword>
<evidence type="ECO:0000313" key="9">
    <source>
        <dbReference type="RefSeq" id="XP_016702272.1"/>
    </source>
</evidence>
<feature type="chain" id="PRO_5010522485" description="glucan endo-1,3-beta-D-glucosidase" evidence="7">
    <location>
        <begin position="26"/>
        <end position="223"/>
    </location>
</feature>
<dbReference type="GO" id="GO:0042973">
    <property type="term" value="F:glucan endo-1,3-beta-D-glucosidase activity"/>
    <property type="evidence" value="ECO:0007669"/>
    <property type="project" value="UniProtKB-EC"/>
</dbReference>
<dbReference type="InterPro" id="IPR044965">
    <property type="entry name" value="Glyco_hydro_17_plant"/>
</dbReference>
<dbReference type="InterPro" id="IPR017853">
    <property type="entry name" value="GH"/>
</dbReference>
<evidence type="ECO:0000256" key="6">
    <source>
        <dbReference type="RuleBase" id="RU004335"/>
    </source>
</evidence>
<dbReference type="EC" id="3.2.1.39" evidence="3"/>
<dbReference type="InterPro" id="IPR000490">
    <property type="entry name" value="Glyco_hydro_17"/>
</dbReference>
<accession>A0A1U8KIJ9</accession>